<dbReference type="AlphaFoldDB" id="A0A1R1XG46"/>
<sequence>MNKRSKCYLENETDHDCKAPPGCKWSKVTLDNFGIRFRTRLAKKNEFTSTFLNEKISKLFNSDKLADQYKKKINRNTIHIPLLKDKNVITEVDAVNLELDELISGLISINSDNSNKQRYSYFVISLLKFIGFSIRNKIFINDITHKKTKSVYNNLEFSSQVDLEISTISASIVLISIENNINDDYFINSEARLISSMLTFYVSNMSKCEANSESEIIGIRFVGTYPYFYRLTFNKQLMNKIIHNYKSDIKEEVFIDRITLDDHPTDVNYLFSTTNFKKLFFILNDLRTYIINRI</sequence>
<comment type="caution">
    <text evidence="1">The sequence shown here is derived from an EMBL/GenBank/DDBJ whole genome shotgun (WGS) entry which is preliminary data.</text>
</comment>
<accession>A0A1R1XG46</accession>
<name>A0A1R1XG46_9FUNG</name>
<evidence type="ECO:0000313" key="2">
    <source>
        <dbReference type="Proteomes" id="UP000187429"/>
    </source>
</evidence>
<dbReference type="EMBL" id="LSSM01005013">
    <property type="protein sequence ID" value="OMJ13602.1"/>
    <property type="molecule type" value="Genomic_DNA"/>
</dbReference>
<keyword evidence="2" id="KW-1185">Reference proteome</keyword>
<organism evidence="1 2">
    <name type="scientific">Smittium culicis</name>
    <dbReference type="NCBI Taxonomy" id="133412"/>
    <lineage>
        <taxon>Eukaryota</taxon>
        <taxon>Fungi</taxon>
        <taxon>Fungi incertae sedis</taxon>
        <taxon>Zoopagomycota</taxon>
        <taxon>Kickxellomycotina</taxon>
        <taxon>Harpellomycetes</taxon>
        <taxon>Harpellales</taxon>
        <taxon>Legeriomycetaceae</taxon>
        <taxon>Smittium</taxon>
    </lineage>
</organism>
<reference evidence="2" key="1">
    <citation type="submission" date="2017-01" db="EMBL/GenBank/DDBJ databases">
        <authorList>
            <person name="Wang Y."/>
            <person name="White M."/>
            <person name="Kvist S."/>
            <person name="Moncalvo J.-M."/>
        </authorList>
    </citation>
    <scope>NUCLEOTIDE SEQUENCE [LARGE SCALE GENOMIC DNA]</scope>
    <source>
        <strain evidence="2">ID-206-W2</strain>
    </source>
</reference>
<dbReference type="OrthoDB" id="10298793at2759"/>
<gene>
    <name evidence="1" type="ORF">AYI69_g8935</name>
</gene>
<proteinExistence type="predicted"/>
<protein>
    <submittedName>
        <fullName evidence="1">Uncharacterized protein</fullName>
    </submittedName>
</protein>
<dbReference type="Proteomes" id="UP000187429">
    <property type="component" value="Unassembled WGS sequence"/>
</dbReference>
<evidence type="ECO:0000313" key="1">
    <source>
        <dbReference type="EMBL" id="OMJ13602.1"/>
    </source>
</evidence>